<feature type="compositionally biased region" description="Basic and acidic residues" evidence="1">
    <location>
        <begin position="26"/>
        <end position="36"/>
    </location>
</feature>
<evidence type="ECO:0008006" key="4">
    <source>
        <dbReference type="Google" id="ProtNLM"/>
    </source>
</evidence>
<dbReference type="EMBL" id="KQ087182">
    <property type="protein sequence ID" value="KLT45251.1"/>
    <property type="molecule type" value="Genomic_DNA"/>
</dbReference>
<dbReference type="STRING" id="879819.A0A0J0XW06"/>
<evidence type="ECO:0000256" key="1">
    <source>
        <dbReference type="SAM" id="MobiDB-lite"/>
    </source>
</evidence>
<protein>
    <recommendedName>
        <fullName evidence="4">DinB-like domain-containing protein</fullName>
    </recommendedName>
</protein>
<reference evidence="2 3" key="1">
    <citation type="submission" date="2015-03" db="EMBL/GenBank/DDBJ databases">
        <title>Genomics and transcriptomics of the oil-accumulating basidiomycete yeast T. oleaginosus allow insights into substrate utilization and the diverse evolutionary trajectories of mating systems in fungi.</title>
        <authorList>
            <consortium name="DOE Joint Genome Institute"/>
            <person name="Kourist R."/>
            <person name="Kracht O."/>
            <person name="Bracharz F."/>
            <person name="Lipzen A."/>
            <person name="Nolan M."/>
            <person name="Ohm R."/>
            <person name="Grigoriev I."/>
            <person name="Sun S."/>
            <person name="Heitman J."/>
            <person name="Bruck T."/>
            <person name="Nowrousian M."/>
        </authorList>
    </citation>
    <scope>NUCLEOTIDE SEQUENCE [LARGE SCALE GENOMIC DNA]</scope>
    <source>
        <strain evidence="2 3">IBC0246</strain>
    </source>
</reference>
<dbReference type="AlphaFoldDB" id="A0A0J0XW06"/>
<proteinExistence type="predicted"/>
<evidence type="ECO:0000313" key="2">
    <source>
        <dbReference type="EMBL" id="KLT45251.1"/>
    </source>
</evidence>
<gene>
    <name evidence="2" type="ORF">CC85DRAFT_282739</name>
</gene>
<sequence>MTRSKPAPRRPSSSPSPSQRSPSLDHFARPPPDHMPPEAADPAVALVLTSLALIDAGLDLLRHIEDDAQLTHASLLIPGGSVGKHFRHVSETFDALLAALEPGYYSHTENEHADADAEHAHAHAHAHGRLPTIDYDVLLPAARQGVARDLDICRASLAKVRAGLEGLAAAPDLAGELARDVDVLAVTPSRQCMRSTLARELWFCALHTIHHYTMIRTICVHELGIALPVEFGTAPATLLLRPPGWKPPAEVWKAKL</sequence>
<dbReference type="OrthoDB" id="5564877at2759"/>
<dbReference type="PANTHER" id="PTHR39473">
    <property type="match status" value="1"/>
</dbReference>
<keyword evidence="3" id="KW-1185">Reference proteome</keyword>
<evidence type="ECO:0000313" key="3">
    <source>
        <dbReference type="Proteomes" id="UP000053611"/>
    </source>
</evidence>
<accession>A0A0J0XW06</accession>
<name>A0A0J0XW06_9TREE</name>
<feature type="region of interest" description="Disordered" evidence="1">
    <location>
        <begin position="1"/>
        <end position="39"/>
    </location>
</feature>
<feature type="compositionally biased region" description="Low complexity" evidence="1">
    <location>
        <begin position="1"/>
        <end position="22"/>
    </location>
</feature>
<dbReference type="Proteomes" id="UP000053611">
    <property type="component" value="Unassembled WGS sequence"/>
</dbReference>
<organism evidence="2 3">
    <name type="scientific">Cutaneotrichosporon oleaginosum</name>
    <dbReference type="NCBI Taxonomy" id="879819"/>
    <lineage>
        <taxon>Eukaryota</taxon>
        <taxon>Fungi</taxon>
        <taxon>Dikarya</taxon>
        <taxon>Basidiomycota</taxon>
        <taxon>Agaricomycotina</taxon>
        <taxon>Tremellomycetes</taxon>
        <taxon>Trichosporonales</taxon>
        <taxon>Trichosporonaceae</taxon>
        <taxon>Cutaneotrichosporon</taxon>
    </lineage>
</organism>
<dbReference type="PANTHER" id="PTHR39473:SF1">
    <property type="entry name" value="DINB-LIKE DOMAIN-CONTAINING PROTEIN"/>
    <property type="match status" value="1"/>
</dbReference>